<name>A0A4R3N2T2_9GAMM</name>
<dbReference type="Pfam" id="PF08239">
    <property type="entry name" value="SH3_3"/>
    <property type="match status" value="1"/>
</dbReference>
<comment type="caution">
    <text evidence="2">The sequence shown here is derived from an EMBL/GenBank/DDBJ whole genome shotgun (WGS) entry which is preliminary data.</text>
</comment>
<feature type="domain" description="SH3b" evidence="1">
    <location>
        <begin position="12"/>
        <end position="69"/>
    </location>
</feature>
<evidence type="ECO:0000259" key="1">
    <source>
        <dbReference type="Pfam" id="PF08239"/>
    </source>
</evidence>
<dbReference type="OrthoDB" id="5489750at2"/>
<dbReference type="Gene3D" id="2.30.30.40">
    <property type="entry name" value="SH3 Domains"/>
    <property type="match status" value="1"/>
</dbReference>
<gene>
    <name evidence="2" type="ORF">EDC35_104218</name>
</gene>
<organism evidence="2 3">
    <name type="scientific">Thiobaca trueperi</name>
    <dbReference type="NCBI Taxonomy" id="127458"/>
    <lineage>
        <taxon>Bacteria</taxon>
        <taxon>Pseudomonadati</taxon>
        <taxon>Pseudomonadota</taxon>
        <taxon>Gammaproteobacteria</taxon>
        <taxon>Chromatiales</taxon>
        <taxon>Chromatiaceae</taxon>
        <taxon>Thiobaca</taxon>
    </lineage>
</organism>
<proteinExistence type="predicted"/>
<dbReference type="RefSeq" id="WP_132976959.1">
    <property type="nucleotide sequence ID" value="NZ_SMAO01000004.1"/>
</dbReference>
<evidence type="ECO:0000313" key="3">
    <source>
        <dbReference type="Proteomes" id="UP000295717"/>
    </source>
</evidence>
<protein>
    <submittedName>
        <fullName evidence="2">SH3 domain-containing protein</fullName>
    </submittedName>
</protein>
<dbReference type="Proteomes" id="UP000295717">
    <property type="component" value="Unassembled WGS sequence"/>
</dbReference>
<evidence type="ECO:0000313" key="2">
    <source>
        <dbReference type="EMBL" id="TCT21363.1"/>
    </source>
</evidence>
<dbReference type="InterPro" id="IPR003646">
    <property type="entry name" value="SH3-like_bac-type"/>
</dbReference>
<keyword evidence="3" id="KW-1185">Reference proteome</keyword>
<reference evidence="2 3" key="1">
    <citation type="submission" date="2019-03" db="EMBL/GenBank/DDBJ databases">
        <title>Genomic Encyclopedia of Type Strains, Phase IV (KMG-IV): sequencing the most valuable type-strain genomes for metagenomic binning, comparative biology and taxonomic classification.</title>
        <authorList>
            <person name="Goeker M."/>
        </authorList>
    </citation>
    <scope>NUCLEOTIDE SEQUENCE [LARGE SCALE GENOMIC DNA]</scope>
    <source>
        <strain evidence="2 3">DSM 13587</strain>
    </source>
</reference>
<sequence length="76" mass="8757">MRHPEDLELEIDTLNLRAGPSFQDRAIDELNEGDVVRNLGCKRVDGQRWCQVARSDDDRTRGWVAGRSLRESSYQP</sequence>
<accession>A0A4R3N2T2</accession>
<dbReference type="AlphaFoldDB" id="A0A4R3N2T2"/>
<dbReference type="EMBL" id="SMAO01000004">
    <property type="protein sequence ID" value="TCT21363.1"/>
    <property type="molecule type" value="Genomic_DNA"/>
</dbReference>